<keyword evidence="1" id="KW-1185">Reference proteome</keyword>
<dbReference type="AlphaFoldDB" id="A0A7E4VIV3"/>
<proteinExistence type="predicted"/>
<dbReference type="Proteomes" id="UP000492821">
    <property type="component" value="Unassembled WGS sequence"/>
</dbReference>
<dbReference type="WBParaSite" id="Pan_g21028.t1">
    <property type="protein sequence ID" value="Pan_g21028.t1"/>
    <property type="gene ID" value="Pan_g21028"/>
</dbReference>
<sequence length="84" mass="9123">MNGFGLDLVCIAAVFCGLRDRQQHANVFLSGVPRERKAPAIAVLMTNKGWGCLGISGAAGLCKWLTETRIDVDRYTGVDARLQE</sequence>
<name>A0A7E4VIV3_PANRE</name>
<reference evidence="2" key="2">
    <citation type="submission" date="2020-10" db="UniProtKB">
        <authorList>
            <consortium name="WormBaseParasite"/>
        </authorList>
    </citation>
    <scope>IDENTIFICATION</scope>
</reference>
<evidence type="ECO:0000313" key="2">
    <source>
        <dbReference type="WBParaSite" id="Pan_g21028.t1"/>
    </source>
</evidence>
<accession>A0A7E4VIV3</accession>
<protein>
    <submittedName>
        <fullName evidence="2">UPF0029 domain-containing protein</fullName>
    </submittedName>
</protein>
<reference evidence="1" key="1">
    <citation type="journal article" date="2013" name="Genetics">
        <title>The draft genome and transcriptome of Panagrellus redivivus are shaped by the harsh demands of a free-living lifestyle.</title>
        <authorList>
            <person name="Srinivasan J."/>
            <person name="Dillman A.R."/>
            <person name="Macchietto M.G."/>
            <person name="Heikkinen L."/>
            <person name="Lakso M."/>
            <person name="Fracchia K.M."/>
            <person name="Antoshechkin I."/>
            <person name="Mortazavi A."/>
            <person name="Wong G."/>
            <person name="Sternberg P.W."/>
        </authorList>
    </citation>
    <scope>NUCLEOTIDE SEQUENCE [LARGE SCALE GENOMIC DNA]</scope>
    <source>
        <strain evidence="1">MT8872</strain>
    </source>
</reference>
<organism evidence="1 2">
    <name type="scientific">Panagrellus redivivus</name>
    <name type="common">Microworm</name>
    <dbReference type="NCBI Taxonomy" id="6233"/>
    <lineage>
        <taxon>Eukaryota</taxon>
        <taxon>Metazoa</taxon>
        <taxon>Ecdysozoa</taxon>
        <taxon>Nematoda</taxon>
        <taxon>Chromadorea</taxon>
        <taxon>Rhabditida</taxon>
        <taxon>Tylenchina</taxon>
        <taxon>Panagrolaimomorpha</taxon>
        <taxon>Panagrolaimoidea</taxon>
        <taxon>Panagrolaimidae</taxon>
        <taxon>Panagrellus</taxon>
    </lineage>
</organism>
<evidence type="ECO:0000313" key="1">
    <source>
        <dbReference type="Proteomes" id="UP000492821"/>
    </source>
</evidence>